<dbReference type="RefSeq" id="WP_025551370.1">
    <property type="nucleotide sequence ID" value="NZ_BATN01000119.1"/>
</dbReference>
<sequence>MALEVDMKLVDEDAIATYNAIGRNVTALLRLGNVTRTPEIDEIIANINALTVYALGTRKYRQGGTN</sequence>
<evidence type="ECO:0000313" key="1">
    <source>
        <dbReference type="EMBL" id="QOT72834.1"/>
    </source>
</evidence>
<proteinExistence type="predicted"/>
<dbReference type="Proteomes" id="UP000593663">
    <property type="component" value="Chromosome 1"/>
</dbReference>
<protein>
    <submittedName>
        <fullName evidence="1">Uncharacterized protein</fullName>
    </submittedName>
</protein>
<organism evidence="1 2">
    <name type="scientific">Sphingobium fuliginis (strain ATCC 27551)</name>
    <dbReference type="NCBI Taxonomy" id="336203"/>
    <lineage>
        <taxon>Bacteria</taxon>
        <taxon>Pseudomonadati</taxon>
        <taxon>Pseudomonadota</taxon>
        <taxon>Alphaproteobacteria</taxon>
        <taxon>Sphingomonadales</taxon>
        <taxon>Sphingomonadaceae</taxon>
        <taxon>Sphingobium</taxon>
    </lineage>
</organism>
<dbReference type="EMBL" id="CP060035">
    <property type="protein sequence ID" value="QOT72834.1"/>
    <property type="molecule type" value="Genomic_DNA"/>
</dbReference>
<name>A0A7M2GJC9_SPHSA</name>
<gene>
    <name evidence="1" type="ORF">H5V43_06900</name>
</gene>
<accession>A0A7M2GJC9</accession>
<dbReference type="KEGG" id="sbar:H5V43_06900"/>
<dbReference type="AlphaFoldDB" id="A0A7M2GJC9"/>
<evidence type="ECO:0000313" key="2">
    <source>
        <dbReference type="Proteomes" id="UP000593663"/>
    </source>
</evidence>
<reference evidence="2" key="1">
    <citation type="submission" date="2020-08" db="EMBL/GenBank/DDBJ databases">
        <title>Complete genome sequence of Sphingobium barthaii strain KK22, a high-molecular-weight polycyclic aromatic hydrocarbon-degrading soil bacterium.</title>
        <authorList>
            <person name="Mori J.F."/>
            <person name="Kanaly R.A."/>
        </authorList>
    </citation>
    <scope>NUCLEOTIDE SEQUENCE [LARGE SCALE GENOMIC DNA]</scope>
    <source>
        <strain evidence="2">KK22</strain>
    </source>
</reference>